<dbReference type="Proteomes" id="UP000000314">
    <property type="component" value="Chromosome 4"/>
</dbReference>
<dbReference type="RefSeq" id="XP_002493565.1">
    <property type="nucleotide sequence ID" value="XM_002493520.1"/>
</dbReference>
<accession>C4R711</accession>
<evidence type="ECO:0000313" key="3">
    <source>
        <dbReference type="Proteomes" id="UP000000314"/>
    </source>
</evidence>
<reference evidence="2 3" key="1">
    <citation type="journal article" date="2009" name="Nat. Biotechnol.">
        <title>Genome sequence of the recombinant protein production host Pichia pastoris.</title>
        <authorList>
            <person name="De Schutter K."/>
            <person name="Lin Y.C."/>
            <person name="Tiels P."/>
            <person name="Van Hecke A."/>
            <person name="Glinka S."/>
            <person name="Weber-Lehmann J."/>
            <person name="Rouze P."/>
            <person name="Van de Peer Y."/>
            <person name="Callewaert N."/>
        </authorList>
    </citation>
    <scope>NUCLEOTIDE SEQUENCE [LARGE SCALE GENOMIC DNA]</scope>
    <source>
        <strain evidence="3">GS115 / ATCC 20864</strain>
    </source>
</reference>
<feature type="compositionally biased region" description="Polar residues" evidence="1">
    <location>
        <begin position="70"/>
        <end position="111"/>
    </location>
</feature>
<dbReference type="AlphaFoldDB" id="C4R711"/>
<dbReference type="KEGG" id="ppa:PAS_chr4_0161"/>
<evidence type="ECO:0000256" key="1">
    <source>
        <dbReference type="SAM" id="MobiDB-lite"/>
    </source>
</evidence>
<feature type="compositionally biased region" description="Low complexity" evidence="1">
    <location>
        <begin position="118"/>
        <end position="128"/>
    </location>
</feature>
<dbReference type="GeneID" id="8201071"/>
<protein>
    <submittedName>
        <fullName evidence="2">Uncharacterized protein</fullName>
    </submittedName>
</protein>
<name>C4R711_KOMPG</name>
<evidence type="ECO:0000313" key="2">
    <source>
        <dbReference type="EMBL" id="CAY71386.1"/>
    </source>
</evidence>
<feature type="region of interest" description="Disordered" evidence="1">
    <location>
        <begin position="61"/>
        <end position="128"/>
    </location>
</feature>
<dbReference type="HOGENOM" id="CLU_1611406_0_0_1"/>
<sequence>MVVDDAFHQQLEEIDRIILCNRYAQINRQYRKGQNVYYQKILNQQKLYQGRSSPQVVSFKPLSPELPSARASNSNGPTFAGSSQQRHVATSPLTPINSQQFPVVTNGSTPAETGMIGSGNLEGSSSTSSTLLGLNYKHPKGGYGDMNMDYGVSKNIWGSDTSVWG</sequence>
<organism evidence="2 3">
    <name type="scientific">Komagataella phaffii (strain GS115 / ATCC 20864)</name>
    <name type="common">Yeast</name>
    <name type="synonym">Pichia pastoris</name>
    <dbReference type="NCBI Taxonomy" id="644223"/>
    <lineage>
        <taxon>Eukaryota</taxon>
        <taxon>Fungi</taxon>
        <taxon>Dikarya</taxon>
        <taxon>Ascomycota</taxon>
        <taxon>Saccharomycotina</taxon>
        <taxon>Pichiomycetes</taxon>
        <taxon>Pichiales</taxon>
        <taxon>Pichiaceae</taxon>
        <taxon>Komagataella</taxon>
    </lineage>
</organism>
<dbReference type="OrthoDB" id="10307968at2759"/>
<keyword evidence="3" id="KW-1185">Reference proteome</keyword>
<gene>
    <name evidence="2" type="ordered locus">PAS_chr4_0161</name>
</gene>
<dbReference type="EMBL" id="FN392322">
    <property type="protein sequence ID" value="CAY71386.1"/>
    <property type="molecule type" value="Genomic_DNA"/>
</dbReference>
<dbReference type="InParanoid" id="C4R711"/>
<proteinExistence type="predicted"/>